<dbReference type="Pfam" id="PF07103">
    <property type="entry name" value="DUF1365"/>
    <property type="match status" value="1"/>
</dbReference>
<dbReference type="RefSeq" id="WP_144994374.1">
    <property type="nucleotide sequence ID" value="NZ_CP036281.1"/>
</dbReference>
<name>A0A518CK76_9PLAN</name>
<dbReference type="AlphaFoldDB" id="A0A518CK76"/>
<dbReference type="OrthoDB" id="9778801at2"/>
<proteinExistence type="predicted"/>
<dbReference type="PANTHER" id="PTHR33973:SF4">
    <property type="entry name" value="OS07G0153300 PROTEIN"/>
    <property type="match status" value="1"/>
</dbReference>
<accession>A0A518CK76</accession>
<protein>
    <recommendedName>
        <fullName evidence="3">DUF1365 domain-containing protein</fullName>
    </recommendedName>
</protein>
<gene>
    <name evidence="1" type="ORF">Pla110_13310</name>
</gene>
<sequence length="253" mass="30115">MKNSSLYEGEVYHHRLHPVRHQFRYRLYLLYLDLSELDQVFANRWFWSARRAAPFRFDRNDYLEPHNLPLNKAVKQHVAAETGIELTGPIRLLTQVRHFGFAMNPVSFYYCFDEADEQLEVVLAEVTNTPWGEKHVYVLLRDPDSPSSWTRPQLKQFHVSPFMGMEQQYQWCIQLPTNELKLSIENYEEGTHLFSAGMKLQRLPITGWNLSKMLLRYPFLSGKVIAGIYWQALRLWWKMVPFHPHPQRTHQPD</sequence>
<keyword evidence="2" id="KW-1185">Reference proteome</keyword>
<dbReference type="PANTHER" id="PTHR33973">
    <property type="entry name" value="OS07G0153300 PROTEIN"/>
    <property type="match status" value="1"/>
</dbReference>
<organism evidence="1 2">
    <name type="scientific">Polystyrenella longa</name>
    <dbReference type="NCBI Taxonomy" id="2528007"/>
    <lineage>
        <taxon>Bacteria</taxon>
        <taxon>Pseudomonadati</taxon>
        <taxon>Planctomycetota</taxon>
        <taxon>Planctomycetia</taxon>
        <taxon>Planctomycetales</taxon>
        <taxon>Planctomycetaceae</taxon>
        <taxon>Polystyrenella</taxon>
    </lineage>
</organism>
<dbReference type="InterPro" id="IPR010775">
    <property type="entry name" value="DUF1365"/>
</dbReference>
<dbReference type="EMBL" id="CP036281">
    <property type="protein sequence ID" value="QDU79620.1"/>
    <property type="molecule type" value="Genomic_DNA"/>
</dbReference>
<evidence type="ECO:0000313" key="2">
    <source>
        <dbReference type="Proteomes" id="UP000317178"/>
    </source>
</evidence>
<reference evidence="1 2" key="1">
    <citation type="submission" date="2019-02" db="EMBL/GenBank/DDBJ databases">
        <title>Deep-cultivation of Planctomycetes and their phenomic and genomic characterization uncovers novel biology.</title>
        <authorList>
            <person name="Wiegand S."/>
            <person name="Jogler M."/>
            <person name="Boedeker C."/>
            <person name="Pinto D."/>
            <person name="Vollmers J."/>
            <person name="Rivas-Marin E."/>
            <person name="Kohn T."/>
            <person name="Peeters S.H."/>
            <person name="Heuer A."/>
            <person name="Rast P."/>
            <person name="Oberbeckmann S."/>
            <person name="Bunk B."/>
            <person name="Jeske O."/>
            <person name="Meyerdierks A."/>
            <person name="Storesund J.E."/>
            <person name="Kallscheuer N."/>
            <person name="Luecker S."/>
            <person name="Lage O.M."/>
            <person name="Pohl T."/>
            <person name="Merkel B.J."/>
            <person name="Hornburger P."/>
            <person name="Mueller R.-W."/>
            <person name="Bruemmer F."/>
            <person name="Labrenz M."/>
            <person name="Spormann A.M."/>
            <person name="Op den Camp H."/>
            <person name="Overmann J."/>
            <person name="Amann R."/>
            <person name="Jetten M.S.M."/>
            <person name="Mascher T."/>
            <person name="Medema M.H."/>
            <person name="Devos D.P."/>
            <person name="Kaster A.-K."/>
            <person name="Ovreas L."/>
            <person name="Rohde M."/>
            <person name="Galperin M.Y."/>
            <person name="Jogler C."/>
        </authorList>
    </citation>
    <scope>NUCLEOTIDE SEQUENCE [LARGE SCALE GENOMIC DNA]</scope>
    <source>
        <strain evidence="1 2">Pla110</strain>
    </source>
</reference>
<evidence type="ECO:0000313" key="1">
    <source>
        <dbReference type="EMBL" id="QDU79620.1"/>
    </source>
</evidence>
<dbReference type="Proteomes" id="UP000317178">
    <property type="component" value="Chromosome"/>
</dbReference>
<dbReference type="KEGG" id="plon:Pla110_13310"/>
<evidence type="ECO:0008006" key="3">
    <source>
        <dbReference type="Google" id="ProtNLM"/>
    </source>
</evidence>